<dbReference type="InterPro" id="IPR020843">
    <property type="entry name" value="ER"/>
</dbReference>
<dbReference type="SMART" id="SM00829">
    <property type="entry name" value="PKS_ER"/>
    <property type="match status" value="1"/>
</dbReference>
<comment type="similarity">
    <text evidence="1">Belongs to the zinc-containing alcohol dehydrogenase family.</text>
</comment>
<gene>
    <name evidence="4" type="ORF">THAR02_05158</name>
</gene>
<name>A0A0G0ACJ7_TRIHA</name>
<accession>A0A0G0ACJ7</accession>
<dbReference type="GO" id="GO:0016651">
    <property type="term" value="F:oxidoreductase activity, acting on NAD(P)H"/>
    <property type="evidence" value="ECO:0007669"/>
    <property type="project" value="InterPro"/>
</dbReference>
<dbReference type="OrthoDB" id="9992527at2759"/>
<dbReference type="PANTHER" id="PTHR45348:SF7">
    <property type="entry name" value="ZINC BINDING OXIDOREDUCTASE, PUTATIVE-RELATED"/>
    <property type="match status" value="1"/>
</dbReference>
<dbReference type="SUPFAM" id="SSF50129">
    <property type="entry name" value="GroES-like"/>
    <property type="match status" value="1"/>
</dbReference>
<dbReference type="InterPro" id="IPR047122">
    <property type="entry name" value="Trans-enoyl_RdTase-like"/>
</dbReference>
<organism evidence="4 5">
    <name type="scientific">Trichoderma harzianum</name>
    <name type="common">Hypocrea lixii</name>
    <dbReference type="NCBI Taxonomy" id="5544"/>
    <lineage>
        <taxon>Eukaryota</taxon>
        <taxon>Fungi</taxon>
        <taxon>Dikarya</taxon>
        <taxon>Ascomycota</taxon>
        <taxon>Pezizomycotina</taxon>
        <taxon>Sordariomycetes</taxon>
        <taxon>Hypocreomycetidae</taxon>
        <taxon>Hypocreales</taxon>
        <taxon>Hypocreaceae</taxon>
        <taxon>Trichoderma</taxon>
    </lineage>
</organism>
<dbReference type="OMA" id="YMRPISG"/>
<comment type="caution">
    <text evidence="4">The sequence shown here is derived from an EMBL/GenBank/DDBJ whole genome shotgun (WGS) entry which is preliminary data.</text>
</comment>
<evidence type="ECO:0000313" key="4">
    <source>
        <dbReference type="EMBL" id="KKP02769.1"/>
    </source>
</evidence>
<evidence type="ECO:0000256" key="1">
    <source>
        <dbReference type="ARBA" id="ARBA00008072"/>
    </source>
</evidence>
<evidence type="ECO:0000259" key="3">
    <source>
        <dbReference type="SMART" id="SM00829"/>
    </source>
</evidence>
<dbReference type="Proteomes" id="UP000034112">
    <property type="component" value="Unassembled WGS sequence"/>
</dbReference>
<dbReference type="CDD" id="cd08249">
    <property type="entry name" value="enoyl_reductase_like"/>
    <property type="match status" value="1"/>
</dbReference>
<dbReference type="InterPro" id="IPR011032">
    <property type="entry name" value="GroES-like_sf"/>
</dbReference>
<dbReference type="SUPFAM" id="SSF51735">
    <property type="entry name" value="NAD(P)-binding Rossmann-fold domains"/>
    <property type="match status" value="1"/>
</dbReference>
<keyword evidence="2" id="KW-0560">Oxidoreductase</keyword>
<dbReference type="InterPro" id="IPR036291">
    <property type="entry name" value="NAD(P)-bd_dom_sf"/>
</dbReference>
<dbReference type="PANTHER" id="PTHR45348">
    <property type="entry name" value="HYPOTHETICAL OXIDOREDUCTASE (EUROFUNG)"/>
    <property type="match status" value="1"/>
</dbReference>
<feature type="domain" description="Enoyl reductase (ER)" evidence="3">
    <location>
        <begin position="8"/>
        <end position="334"/>
    </location>
</feature>
<sequence length="390" mass="41712">MKALVLTTATKDVSVQELPIPEPRNGEVLIRVHAVALNPVDAIYAVHPIAEQEQRIIGTDFAGVITAVGPDLGSSSDLRAKVGTRVAGFHQGACSVNDRPGAFAEYITAPYDLLWSVPDSMSLEAASGISMCGLTAAQGVFPRLGLPCPFDGQVNSSTGNASDITNVLIYSASTSLGLYAAQLVQLAARASGRKIRLIGTASASKHDFLRQAPYNYDVLVDYRDPKWVEKVKEATEGKGVDRAVDSISEGESVYSVHSTLSDNAKMAVFRGPKGGQYDPSELRVKPIYGAVWEGLGHEIGYNGAIIAANPEARVFATKFFNFLSTAAADGKVKLEPNPVRLMPGGLERIVPDGFVLLGSGLVSQRSSASRNEEYMRPISGEKMVYKIHDE</sequence>
<proteinExistence type="inferred from homology"/>
<dbReference type="AlphaFoldDB" id="A0A0G0ACJ7"/>
<evidence type="ECO:0000256" key="2">
    <source>
        <dbReference type="ARBA" id="ARBA00023002"/>
    </source>
</evidence>
<reference evidence="5" key="1">
    <citation type="journal article" date="2015" name="Genome Announc.">
        <title>Draft whole-genome sequence of the biocontrol agent Trichoderma harzianum T6776.</title>
        <authorList>
            <person name="Baroncelli R."/>
            <person name="Piaggeschi G."/>
            <person name="Fiorini L."/>
            <person name="Bertolini E."/>
            <person name="Zapparata A."/>
            <person name="Pe M.E."/>
            <person name="Sarrocco S."/>
            <person name="Vannacci G."/>
        </authorList>
    </citation>
    <scope>NUCLEOTIDE SEQUENCE [LARGE SCALE GENOMIC DNA]</scope>
    <source>
        <strain evidence="5">T6776</strain>
    </source>
</reference>
<dbReference type="Gene3D" id="3.90.180.10">
    <property type="entry name" value="Medium-chain alcohol dehydrogenases, catalytic domain"/>
    <property type="match status" value="1"/>
</dbReference>
<dbReference type="EMBL" id="JOKZ01000137">
    <property type="protein sequence ID" value="KKP02769.1"/>
    <property type="molecule type" value="Genomic_DNA"/>
</dbReference>
<dbReference type="Gene3D" id="3.40.50.720">
    <property type="entry name" value="NAD(P)-binding Rossmann-like Domain"/>
    <property type="match status" value="1"/>
</dbReference>
<protein>
    <recommendedName>
        <fullName evidence="3">Enoyl reductase (ER) domain-containing protein</fullName>
    </recommendedName>
</protein>
<dbReference type="InterPro" id="IPR013154">
    <property type="entry name" value="ADH-like_N"/>
</dbReference>
<dbReference type="Pfam" id="PF08240">
    <property type="entry name" value="ADH_N"/>
    <property type="match status" value="1"/>
</dbReference>
<evidence type="ECO:0000313" key="5">
    <source>
        <dbReference type="Proteomes" id="UP000034112"/>
    </source>
</evidence>